<dbReference type="AlphaFoldDB" id="Q7LZ38"/>
<protein>
    <submittedName>
        <fullName evidence="1">Beta-crystallin</fullName>
    </submittedName>
</protein>
<feature type="non-terminal residue" evidence="1">
    <location>
        <position position="1"/>
    </location>
</feature>
<feature type="non-terminal residue" evidence="1">
    <location>
        <position position="53"/>
    </location>
</feature>
<organism evidence="1">
    <name type="scientific">Xenopus laevis</name>
    <name type="common">African clawed frog</name>
    <dbReference type="NCBI Taxonomy" id="8355"/>
    <lineage>
        <taxon>Eukaryota</taxon>
        <taxon>Metazoa</taxon>
        <taxon>Chordata</taxon>
        <taxon>Craniata</taxon>
        <taxon>Vertebrata</taxon>
        <taxon>Euteleostomi</taxon>
        <taxon>Amphibia</taxon>
        <taxon>Batrachia</taxon>
        <taxon>Anura</taxon>
        <taxon>Pipoidea</taxon>
        <taxon>Pipidae</taxon>
        <taxon>Xenopodinae</taxon>
        <taxon>Xenopus</taxon>
        <taxon>Xenopus</taxon>
    </lineage>
</organism>
<sequence>CMVSCYISHLFSGMWTGRILPTCMVVLSKAIRYWTRIYTMITSITGLTLTKLP</sequence>
<evidence type="ECO:0000313" key="1">
    <source>
        <dbReference type="PIR" id="A35937"/>
    </source>
</evidence>
<proteinExistence type="predicted"/>
<dbReference type="PIR" id="A35937">
    <property type="entry name" value="A35937"/>
</dbReference>
<name>Q7LZ38_XENLA</name>
<reference evidence="1" key="1">
    <citation type="journal article" date="1990" name="Biochem. Biophys. Res. Commun.">
        <title>The structure and expression of a distantly related member of the beta-gamma crystallin super gene family from Xenopus.</title>
        <authorList>
            <person name="Shastry B.S."/>
            <person name="Reddy V.N."/>
        </authorList>
    </citation>
    <scope>NUCLEOTIDE SEQUENCE</scope>
</reference>
<accession>Q7LZ38</accession>